<reference evidence="4 5" key="1">
    <citation type="journal article" date="2013" name="Biodegradation">
        <title>Quantitative proteomic analysis of ibuprofen-degrading Patulibacter sp. strain I11.</title>
        <authorList>
            <person name="Almeida B."/>
            <person name="Kjeldal H."/>
            <person name="Lolas I."/>
            <person name="Knudsen A.D."/>
            <person name="Carvalho G."/>
            <person name="Nielsen K.L."/>
            <person name="Barreto Crespo M.T."/>
            <person name="Stensballe A."/>
            <person name="Nielsen J.L."/>
        </authorList>
    </citation>
    <scope>NUCLEOTIDE SEQUENCE [LARGE SCALE GENOMIC DNA]</scope>
    <source>
        <strain evidence="4 5">I11</strain>
    </source>
</reference>
<dbReference type="InterPro" id="IPR036388">
    <property type="entry name" value="WH-like_DNA-bd_sf"/>
</dbReference>
<dbReference type="GO" id="GO:0006355">
    <property type="term" value="P:regulation of DNA-templated transcription"/>
    <property type="evidence" value="ECO:0007669"/>
    <property type="project" value="InterPro"/>
</dbReference>
<evidence type="ECO:0000256" key="1">
    <source>
        <dbReference type="ARBA" id="ARBA00022741"/>
    </source>
</evidence>
<keyword evidence="2" id="KW-0067">ATP-binding</keyword>
<dbReference type="Proteomes" id="UP000005143">
    <property type="component" value="Unassembled WGS sequence"/>
</dbReference>
<accession>H0E5U2</accession>
<sequence length="968" mass="102678">MRVNRSGPPGPTPLRSTGALLLEREDELRLVDEVLDAGRSGNGGLLLVRGAPGVGKTGLLQAAVQGAFEADMSVLRVRGAELEQRFAWGTVHELFATTIDARDPASGRPLLSGAAALAAPVLIDGATGDGDAPRTRSPGPPAEARFAVAHGLYWHLADLAEETPIAVVVDDAHWVDVASLHFLLHLAGRLDGLPVALVVAARTQADRERDVLLGQLAAAPDARCCSPAPLSAAGVETLLDRELGAAAARWLGAVCHRQAGGNPFLTSELINELRRSGVPASAAGAEMVAQLQPSRVTRSVSARLSVLGSEATDLARAVAVLGGPAEARLAAAVARQDLERATLQADGLARSGILSPARPLDFVHPLVETAVRDEIAAGERALLHRRAFEALVADGADPRSSASHLLHTEPDGDDETVRLLRVAAAAAVDRGDPDTAIALLDRARRESVAAGEDPELLEDLGRVQLAAGDPAGIDRLELARGTQRDPRRRAGLDLTVAVARYERGEASAAKATLARGLAEELPEDDEIRVSLQAADLTVTRSLLQAPVPDEEAAAATLARHGNGRTPVERLTLAQLAFQGLQTGELPYRTVAELARHAVPPLHGEGIDTLDRLALPLAGMSLYFSDAGEAAEVAFSAEIDRSQLQGARMAFATASFFRGVARFLRGRLIGAIDDWQVAIDAARDGWAFALPSSRALRALVALDRDELELADELLALPGGDEPWTAHPTFPYVLATRGVRATADGRPQEGLELLLRCGERQEAQGIRNPSVMHWQAEAALAAFAAGDERRARDLARELLRRTERYGAPRALGIARRTAGLVGEGDPDGLLTGSVHVLERSEGELELARSLLELGAWQRRAGQRTTSRETLRRAIDVAERCGASALSRRGSDELRVAGGRPRRLRISGSDALTSSERRVADLAAEGLTNRQIAQRLFVTLRTVETHLTHVYGKLDVDRAGLAEAMAGGAHT</sequence>
<dbReference type="PANTHER" id="PTHR16305:SF35">
    <property type="entry name" value="TRANSCRIPTIONAL ACTIVATOR DOMAIN"/>
    <property type="match status" value="1"/>
</dbReference>
<dbReference type="Pfam" id="PF13191">
    <property type="entry name" value="AAA_16"/>
    <property type="match status" value="1"/>
</dbReference>
<dbReference type="InterPro" id="IPR027417">
    <property type="entry name" value="P-loop_NTPase"/>
</dbReference>
<dbReference type="Gene3D" id="1.10.10.10">
    <property type="entry name" value="Winged helix-like DNA-binding domain superfamily/Winged helix DNA-binding domain"/>
    <property type="match status" value="1"/>
</dbReference>
<protein>
    <submittedName>
        <fullName evidence="4">Putative regulatory protein</fullName>
    </submittedName>
</protein>
<evidence type="ECO:0000313" key="5">
    <source>
        <dbReference type="Proteomes" id="UP000005143"/>
    </source>
</evidence>
<proteinExistence type="predicted"/>
<gene>
    <name evidence="4" type="ORF">PAI11_21910</name>
</gene>
<dbReference type="SUPFAM" id="SSF52540">
    <property type="entry name" value="P-loop containing nucleoside triphosphate hydrolases"/>
    <property type="match status" value="1"/>
</dbReference>
<evidence type="ECO:0000259" key="3">
    <source>
        <dbReference type="PROSITE" id="PS50043"/>
    </source>
</evidence>
<dbReference type="PROSITE" id="PS50043">
    <property type="entry name" value="HTH_LUXR_2"/>
    <property type="match status" value="1"/>
</dbReference>
<dbReference type="OrthoDB" id="3178131at2"/>
<dbReference type="GO" id="GO:0005737">
    <property type="term" value="C:cytoplasm"/>
    <property type="evidence" value="ECO:0007669"/>
    <property type="project" value="TreeGrafter"/>
</dbReference>
<dbReference type="GO" id="GO:0005524">
    <property type="term" value="F:ATP binding"/>
    <property type="evidence" value="ECO:0007669"/>
    <property type="project" value="UniProtKB-KW"/>
</dbReference>
<dbReference type="InterPro" id="IPR041664">
    <property type="entry name" value="AAA_16"/>
</dbReference>
<dbReference type="InterPro" id="IPR000792">
    <property type="entry name" value="Tscrpt_reg_LuxR_C"/>
</dbReference>
<organism evidence="4 5">
    <name type="scientific">Patulibacter medicamentivorans</name>
    <dbReference type="NCBI Taxonomy" id="1097667"/>
    <lineage>
        <taxon>Bacteria</taxon>
        <taxon>Bacillati</taxon>
        <taxon>Actinomycetota</taxon>
        <taxon>Thermoleophilia</taxon>
        <taxon>Solirubrobacterales</taxon>
        <taxon>Patulibacteraceae</taxon>
        <taxon>Patulibacter</taxon>
    </lineage>
</organism>
<dbReference type="CDD" id="cd06170">
    <property type="entry name" value="LuxR_C_like"/>
    <property type="match status" value="1"/>
</dbReference>
<dbReference type="PROSITE" id="PS00622">
    <property type="entry name" value="HTH_LUXR_1"/>
    <property type="match status" value="1"/>
</dbReference>
<name>H0E5U2_9ACTN</name>
<dbReference type="GO" id="GO:0003677">
    <property type="term" value="F:DNA binding"/>
    <property type="evidence" value="ECO:0007669"/>
    <property type="project" value="InterPro"/>
</dbReference>
<comment type="caution">
    <text evidence="4">The sequence shown here is derived from an EMBL/GenBank/DDBJ whole genome shotgun (WGS) entry which is preliminary data.</text>
</comment>
<dbReference type="InterPro" id="IPR016032">
    <property type="entry name" value="Sig_transdc_resp-reg_C-effctor"/>
</dbReference>
<dbReference type="Pfam" id="PF00196">
    <property type="entry name" value="GerE"/>
    <property type="match status" value="1"/>
</dbReference>
<evidence type="ECO:0000313" key="4">
    <source>
        <dbReference type="EMBL" id="EHN10962.1"/>
    </source>
</evidence>
<dbReference type="SUPFAM" id="SSF46894">
    <property type="entry name" value="C-terminal effector domain of the bipartite response regulators"/>
    <property type="match status" value="1"/>
</dbReference>
<dbReference type="EMBL" id="AGUD01000194">
    <property type="protein sequence ID" value="EHN10962.1"/>
    <property type="molecule type" value="Genomic_DNA"/>
</dbReference>
<feature type="domain" description="HTH luxR-type" evidence="3">
    <location>
        <begin position="902"/>
        <end position="968"/>
    </location>
</feature>
<dbReference type="PANTHER" id="PTHR16305">
    <property type="entry name" value="TESTICULAR SOLUBLE ADENYLYL CYCLASE"/>
    <property type="match status" value="1"/>
</dbReference>
<dbReference type="PRINTS" id="PR00038">
    <property type="entry name" value="HTHLUXR"/>
</dbReference>
<keyword evidence="5" id="KW-1185">Reference proteome</keyword>
<dbReference type="AlphaFoldDB" id="H0E5U2"/>
<dbReference type="SMART" id="SM00421">
    <property type="entry name" value="HTH_LUXR"/>
    <property type="match status" value="1"/>
</dbReference>
<evidence type="ECO:0000256" key="2">
    <source>
        <dbReference type="ARBA" id="ARBA00022840"/>
    </source>
</evidence>
<keyword evidence="1" id="KW-0547">Nucleotide-binding</keyword>
<dbReference type="GO" id="GO:0004016">
    <property type="term" value="F:adenylate cyclase activity"/>
    <property type="evidence" value="ECO:0007669"/>
    <property type="project" value="TreeGrafter"/>
</dbReference>